<dbReference type="InterPro" id="IPR001138">
    <property type="entry name" value="Zn2Cys6_DnaBD"/>
</dbReference>
<dbReference type="SUPFAM" id="SSF57701">
    <property type="entry name" value="Zn2/Cys6 DNA-binding domain"/>
    <property type="match status" value="1"/>
</dbReference>
<dbReference type="SMART" id="SM00066">
    <property type="entry name" value="GAL4"/>
    <property type="match status" value="1"/>
</dbReference>
<dbReference type="PROSITE" id="PS50048">
    <property type="entry name" value="ZN2_CY6_FUNGAL_2"/>
    <property type="match status" value="1"/>
</dbReference>
<dbReference type="Pfam" id="PF04082">
    <property type="entry name" value="Fungal_trans"/>
    <property type="match status" value="1"/>
</dbReference>
<dbReference type="InterPro" id="IPR036864">
    <property type="entry name" value="Zn2-C6_fun-type_DNA-bd_sf"/>
</dbReference>
<feature type="compositionally biased region" description="Low complexity" evidence="6">
    <location>
        <begin position="93"/>
        <end position="105"/>
    </location>
</feature>
<keyword evidence="5" id="KW-0539">Nucleus</keyword>
<dbReference type="PANTHER" id="PTHR47424">
    <property type="entry name" value="REGULATORY PROTEIN GAL4"/>
    <property type="match status" value="1"/>
</dbReference>
<dbReference type="EMBL" id="KQ964263">
    <property type="protein sequence ID" value="KXJ87225.1"/>
    <property type="molecule type" value="Genomic_DNA"/>
</dbReference>
<dbReference type="GO" id="GO:0006351">
    <property type="term" value="P:DNA-templated transcription"/>
    <property type="evidence" value="ECO:0007669"/>
    <property type="project" value="InterPro"/>
</dbReference>
<dbReference type="InterPro" id="IPR007219">
    <property type="entry name" value="XnlR_reg_dom"/>
</dbReference>
<dbReference type="SMART" id="SM00906">
    <property type="entry name" value="Fungal_trans"/>
    <property type="match status" value="1"/>
</dbReference>
<name>A0A136IQN4_9PEZI</name>
<evidence type="ECO:0000256" key="4">
    <source>
        <dbReference type="ARBA" id="ARBA00023163"/>
    </source>
</evidence>
<feature type="region of interest" description="Disordered" evidence="6">
    <location>
        <begin position="81"/>
        <end position="118"/>
    </location>
</feature>
<gene>
    <name evidence="8" type="ORF">Micbo1qcDRAFT_236433</name>
</gene>
<feature type="domain" description="Zn(2)-C6 fungal-type" evidence="7">
    <location>
        <begin position="22"/>
        <end position="55"/>
    </location>
</feature>
<dbReference type="CDD" id="cd12148">
    <property type="entry name" value="fungal_TF_MHR"/>
    <property type="match status" value="1"/>
</dbReference>
<dbReference type="Pfam" id="PF00172">
    <property type="entry name" value="Zn_clus"/>
    <property type="match status" value="1"/>
</dbReference>
<dbReference type="GO" id="GO:0000981">
    <property type="term" value="F:DNA-binding transcription factor activity, RNA polymerase II-specific"/>
    <property type="evidence" value="ECO:0007669"/>
    <property type="project" value="InterPro"/>
</dbReference>
<dbReference type="PANTHER" id="PTHR47424:SF3">
    <property type="entry name" value="REGULATORY PROTEIN GAL4"/>
    <property type="match status" value="1"/>
</dbReference>
<dbReference type="GO" id="GO:0000978">
    <property type="term" value="F:RNA polymerase II cis-regulatory region sequence-specific DNA binding"/>
    <property type="evidence" value="ECO:0007669"/>
    <property type="project" value="TreeGrafter"/>
</dbReference>
<keyword evidence="1" id="KW-0479">Metal-binding</keyword>
<keyword evidence="9" id="KW-1185">Reference proteome</keyword>
<dbReference type="InParanoid" id="A0A136IQN4"/>
<sequence length="694" mass="76355">MDDDTDADSGPRPMKRRKVRLACRPCRDKKIRCDGGRPVCHACVRKKLDPAACVYAEAPPDLDVQYVRTLEDRIRDLERGFGQGGGGGHHHVAQGQQQHYHQQQQDLSAPGNHHEPRIVNDDSHAAAYHLVDLQSQGRQQPAGAYQATTTPSSIHVLPGGIHNPLGSPYRPTPPDLLSPGTTHSSSLPATRLPPQYRHRNQAIPRHAGPAATIDSDDQEGGDVMGAAEGNTPDEPGRGAVFLGPSSTAAFMREVQESSEVKHLNNNTEATSTTTPASTMRSTRIRSKREQEQLSALLDSVILPPRRTADRHLDAYWRLSHTLYPVLHKGLFMRRYEAAWSHSSRGDGVGVGLEGEPAQDAEDHPEDNVHSARAFHATLNILLALGCSYSLSSASPSPSSQPPSSATSLQTSAETFFDRSQLLLRDADHDRGSLSLVQAYILTAQYLQSRTDSVNKCWVAVGTAIRVAQGIGIQLDLRTESQAGRQERRRTWWCCLLLDRVLSMTLGRPPMVTWPTTIPMPAAVDDEELKTGAGSSCEEVAAGEAPSKTAFFVHTLRLMDVMMSVLKSLYRPFEELTRSSLFPSSSVETLSLIKIVELEAELARWRRDVPSYLRYHELGGQGSVSFSASSGGIDAVFLRQAIALHCRYLHLRILLFRPMMMHLSQHGSSQVLESDFQRDSLADWGRAAMVVLDLL</sequence>
<dbReference type="CDD" id="cd00067">
    <property type="entry name" value="GAL4"/>
    <property type="match status" value="1"/>
</dbReference>
<evidence type="ECO:0000256" key="2">
    <source>
        <dbReference type="ARBA" id="ARBA00023015"/>
    </source>
</evidence>
<dbReference type="GO" id="GO:0000435">
    <property type="term" value="P:positive regulation of transcription from RNA polymerase II promoter by galactose"/>
    <property type="evidence" value="ECO:0007669"/>
    <property type="project" value="TreeGrafter"/>
</dbReference>
<keyword evidence="2" id="KW-0805">Transcription regulation</keyword>
<dbReference type="STRING" id="196109.A0A136IQN4"/>
<dbReference type="OrthoDB" id="424974at2759"/>
<keyword evidence="3" id="KW-0238">DNA-binding</keyword>
<feature type="region of interest" description="Disordered" evidence="6">
    <location>
        <begin position="342"/>
        <end position="368"/>
    </location>
</feature>
<evidence type="ECO:0000259" key="7">
    <source>
        <dbReference type="PROSITE" id="PS50048"/>
    </source>
</evidence>
<dbReference type="GO" id="GO:0008270">
    <property type="term" value="F:zinc ion binding"/>
    <property type="evidence" value="ECO:0007669"/>
    <property type="project" value="InterPro"/>
</dbReference>
<feature type="compositionally biased region" description="Polar residues" evidence="6">
    <location>
        <begin position="179"/>
        <end position="188"/>
    </location>
</feature>
<evidence type="ECO:0000256" key="6">
    <source>
        <dbReference type="SAM" id="MobiDB-lite"/>
    </source>
</evidence>
<accession>A0A136IQN4</accession>
<dbReference type="InterPro" id="IPR051127">
    <property type="entry name" value="Fungal_SecMet_Regulators"/>
</dbReference>
<evidence type="ECO:0000313" key="8">
    <source>
        <dbReference type="EMBL" id="KXJ87225.1"/>
    </source>
</evidence>
<dbReference type="AlphaFoldDB" id="A0A136IQN4"/>
<dbReference type="Gene3D" id="4.10.240.10">
    <property type="entry name" value="Zn(2)-C6 fungal-type DNA-binding domain"/>
    <property type="match status" value="1"/>
</dbReference>
<evidence type="ECO:0000256" key="5">
    <source>
        <dbReference type="ARBA" id="ARBA00023242"/>
    </source>
</evidence>
<reference evidence="9" key="1">
    <citation type="submission" date="2016-02" db="EMBL/GenBank/DDBJ databases">
        <title>Draft genome sequence of Microdochium bolleyi, a fungal endophyte of beachgrass.</title>
        <authorList>
            <consortium name="DOE Joint Genome Institute"/>
            <person name="David A.S."/>
            <person name="May G."/>
            <person name="Haridas S."/>
            <person name="Lim J."/>
            <person name="Wang M."/>
            <person name="Labutti K."/>
            <person name="Lipzen A."/>
            <person name="Barry K."/>
            <person name="Grigoriev I.V."/>
        </authorList>
    </citation>
    <scope>NUCLEOTIDE SEQUENCE [LARGE SCALE GENOMIC DNA]</scope>
    <source>
        <strain evidence="9">J235TASD1</strain>
    </source>
</reference>
<organism evidence="8 9">
    <name type="scientific">Microdochium bolleyi</name>
    <dbReference type="NCBI Taxonomy" id="196109"/>
    <lineage>
        <taxon>Eukaryota</taxon>
        <taxon>Fungi</taxon>
        <taxon>Dikarya</taxon>
        <taxon>Ascomycota</taxon>
        <taxon>Pezizomycotina</taxon>
        <taxon>Sordariomycetes</taxon>
        <taxon>Xylariomycetidae</taxon>
        <taxon>Xylariales</taxon>
        <taxon>Microdochiaceae</taxon>
        <taxon>Microdochium</taxon>
    </lineage>
</organism>
<evidence type="ECO:0000313" key="9">
    <source>
        <dbReference type="Proteomes" id="UP000070501"/>
    </source>
</evidence>
<proteinExistence type="predicted"/>
<evidence type="ECO:0000256" key="1">
    <source>
        <dbReference type="ARBA" id="ARBA00022723"/>
    </source>
</evidence>
<dbReference type="GO" id="GO:0005634">
    <property type="term" value="C:nucleus"/>
    <property type="evidence" value="ECO:0007669"/>
    <property type="project" value="TreeGrafter"/>
</dbReference>
<feature type="region of interest" description="Disordered" evidence="6">
    <location>
        <begin position="136"/>
        <end position="237"/>
    </location>
</feature>
<dbReference type="Proteomes" id="UP000070501">
    <property type="component" value="Unassembled WGS sequence"/>
</dbReference>
<protein>
    <submittedName>
        <fullName evidence="8">Fungal-specific transcription factor domain-domain-containing protein</fullName>
    </submittedName>
</protein>
<keyword evidence="4" id="KW-0804">Transcription</keyword>
<evidence type="ECO:0000256" key="3">
    <source>
        <dbReference type="ARBA" id="ARBA00023125"/>
    </source>
</evidence>